<gene>
    <name evidence="1" type="ORF">RHMOL_Rhmol11G0105700</name>
</gene>
<protein>
    <submittedName>
        <fullName evidence="1">Uncharacterized protein</fullName>
    </submittedName>
</protein>
<proteinExistence type="predicted"/>
<name>A0ACC0LQM0_RHOML</name>
<organism evidence="1 2">
    <name type="scientific">Rhododendron molle</name>
    <name type="common">Chinese azalea</name>
    <name type="synonym">Azalea mollis</name>
    <dbReference type="NCBI Taxonomy" id="49168"/>
    <lineage>
        <taxon>Eukaryota</taxon>
        <taxon>Viridiplantae</taxon>
        <taxon>Streptophyta</taxon>
        <taxon>Embryophyta</taxon>
        <taxon>Tracheophyta</taxon>
        <taxon>Spermatophyta</taxon>
        <taxon>Magnoliopsida</taxon>
        <taxon>eudicotyledons</taxon>
        <taxon>Gunneridae</taxon>
        <taxon>Pentapetalae</taxon>
        <taxon>asterids</taxon>
        <taxon>Ericales</taxon>
        <taxon>Ericaceae</taxon>
        <taxon>Ericoideae</taxon>
        <taxon>Rhodoreae</taxon>
        <taxon>Rhododendron</taxon>
    </lineage>
</organism>
<sequence length="2151" mass="239143">MFSIAAINDTDAKGQWEPLAPTKEAQACPSLTPSYSLYVHLKHEFHLSQLYHEGLLKLQAKEYEKSRELLELVLKDPLISSAQVDSSASDGHLLQLRFLALKNLATVFLQQGPALHENALFCYLQAVEIDAKDSVVWNQLGTLSCSMGLLSTSRWAFEQGLFCSPNNWNCMEKLLEVLIAIGDEVASLSVAELILKHWPSHSRALHVKNTIEESEPIPFAPRGIDKLEPKHVRLKFLDKRKLTDQNLEEGVASKKLNQNIELQLSEASWTSLADALLRILHPPTGCISEQGSDKLHKSGDIRLDIKLTHCPESSMGCMDRNGASVISVGENMSVNDCTPEKASISREKETNFYEEQPQERRSSRLERLRSRKPGKEELDFANRKDLGKVVFQLLEPFILGGEGDQDSNNVASCSVPCPDAQDTESDDVTRFVREASKNFGAYHMGHLLLEEVASRAISYRDTFTKFLELEKLTRQWARDRTPECSLFLAELYYEFGSHSSDNSRLSDDLMAEASYHLCKIIESVALDYPFHVSGVSGDETISLTGISECNPEASVGTSCLLTNKCSFWIRFYWLSGRLSILEGNKAKAQQEFSISLSLLTNKEHMDNPLGSLHLPHSKYSKELTVDRVLHEINLLEVDFLLKKPISEMIEKERHLECVDLLAPLLFSTKDIHLGISCVADNKGEDVASVELEALDILIKACEKAKPMDSEVFLNCHRRKLQILLVAAGMDECLASRKSMHKMSELKPLSACETEANESPSNHWNQLVAEEVRAISLCASQMKNFIDSSGKSNACVANLMMLRTAGDIQSLLLALMSNIANIHFSKKSSASAVSDQIEQSQRCCFIDAAIAFWKLQHLNPNVPIKTQIELIVAMHDLLAEYGLCCANGDGEVEEGTFLKRAIKHLLSLDMKLKSNLNNSSDKGLETMQREDQLPHNNHDKSSVDISSSDAANVATAAGNFALDQSDMDKEEKASSQFNELGSELIEDEREELESGIDSALDQCFFCLYGLNLRSDSSYEDDVVLHKNSSRGDYQTKEQCADVFQYILPYAKASSRTGLIKLRRVLRAIRKHFPQPPDDVLAGNAIDKFLDDSHLCEDKLSEQAGSDGFLDSIMKIIFPNGESIKQSKTSSLGSSDPYLEVYCNLYYHLAQSEETSATDKWAGFVITKEGEEFIEHNANLFKYDLLYNPLRFESWQRLANIYDEEVDLLLNDGSKQINVAGWRKNATLPQRVETSRRRSRRCLLMTSALAKTPVQQGQAYLELLEAPFRLHRRRCPSSSSSGLLSLLVRSASGAEEEELGEEDEGEDGVVHFQGLDGVTDKGDMATTGAGEGGVGARGAEHRGEAVLAEAVATLEEERVAVVLVAGLADRAVEDLQFFFEERLGWVFGKGEIHELLALVYYDGLQNVVPFYDQRSVVPSKDAAWMMFCHNSMRHFKKAFAHKEDWSHAFYTGKLCEKLGYSNKESFSYYDKAIELNPSAVDAVYRMHASRLKLLCTCGKQNREALKVVAEYSFSQPTKENVMNIFSKMGPEIPDLHMDVEDKSIQANPEDTKLVDSHLLEEVWSMLYRDCLSALETCVEGDLKHFHKARYMLAQGFYRRGESGDLERAKDELSFCFKSSRSSFTINMWEIDSSVKKGRRKPPSASGSKKVLEVHLPESSRKFITCIRKYILFYWKLLEETGDICTLDRAYISLRADKRFSLCLEDLVPVALGRYVKALISSMCQAGNVGSGAASCPEHLLEKIFSLFVEQMNLWSDICYLTDISSPELSESSLYGYLHQYIQLLESNVRVEVLEGISEKIRKRLKNSKLSTGDCAKVYKHISVAWYRSLVISLTLITPLTSGVTREIQVSNQSDMFSESSQLLCVDIQTKELWNSSLEDPNHLKDLEIKWDPLLSKVKNVLIKKASVQDLDTAATILRCSYNFCRDTSCGMLPLGFNLYTVPSQLEAAGHFYPGMDGVHLLDLSIPRKLLLWAYALLHGRYANISAVTKYCEENAKSKLKKGSGSSSGPSNTSTPAAVTSHRVDEKDGTSKCSEADAAPPSSTAAPLSSTVASAAPSSTAVASAAPPSTTVASAALPQNGSDQIMVSASLPENERAPSASSPFPEAERTSGPNLPSSGENYEILSATSHLLRFNNTAEDSSNPDALDGADPAS</sequence>
<evidence type="ECO:0000313" key="2">
    <source>
        <dbReference type="Proteomes" id="UP001062846"/>
    </source>
</evidence>
<evidence type="ECO:0000313" key="1">
    <source>
        <dbReference type="EMBL" id="KAI8531025.1"/>
    </source>
</evidence>
<accession>A0ACC0LQM0</accession>
<keyword evidence="2" id="KW-1185">Reference proteome</keyword>
<dbReference type="Proteomes" id="UP001062846">
    <property type="component" value="Chromosome 11"/>
</dbReference>
<comment type="caution">
    <text evidence="1">The sequence shown here is derived from an EMBL/GenBank/DDBJ whole genome shotgun (WGS) entry which is preliminary data.</text>
</comment>
<dbReference type="EMBL" id="CM046398">
    <property type="protein sequence ID" value="KAI8531025.1"/>
    <property type="molecule type" value="Genomic_DNA"/>
</dbReference>
<reference evidence="1" key="1">
    <citation type="submission" date="2022-02" db="EMBL/GenBank/DDBJ databases">
        <title>Plant Genome Project.</title>
        <authorList>
            <person name="Zhang R.-G."/>
        </authorList>
    </citation>
    <scope>NUCLEOTIDE SEQUENCE</scope>
    <source>
        <strain evidence="1">AT1</strain>
    </source>
</reference>